<evidence type="ECO:0000256" key="5">
    <source>
        <dbReference type="SAM" id="Coils"/>
    </source>
</evidence>
<evidence type="ECO:0000313" key="7">
    <source>
        <dbReference type="Proteomes" id="UP001202479"/>
    </source>
</evidence>
<dbReference type="InterPro" id="IPR002347">
    <property type="entry name" value="SDR_fam"/>
</dbReference>
<dbReference type="GeneID" id="73381414"/>
<keyword evidence="3" id="KW-0560">Oxidoreductase</keyword>
<proteinExistence type="inferred from homology"/>
<keyword evidence="5" id="KW-0175">Coiled coil</keyword>
<sequence>MSYGKAAAERLQNKVVLITGASSGIGFAIAEELAAVNSNIKLILTARSLDKLEKLKQSLEKKYEGIEVLAKKLDVSDVNSIVPFVNQLPKEYADIDILVNNAGLALGRDEVGEINPTDIETMFQTNVLGLITMTQAVLPRMKERNTGFILGLGSIASRDGYPGGSIYCATKASVRSFFQSLSKELISTKVRCSLLEPGMVRTNFSMTRFRNDQQKEADTYKGGEPLNAVDIAEIAAFILTRRENTVIAETLVFPTNQASSAHIYRSE</sequence>
<evidence type="ECO:0000313" key="6">
    <source>
        <dbReference type="EMBL" id="KAI3403378.1"/>
    </source>
</evidence>
<reference evidence="6" key="1">
    <citation type="journal article" date="2022" name="DNA Res.">
        <title>Genome analysis of five recently described species of the CUG-Ser clade uncovers Candida theae as a new hybrid lineage with pathogenic potential in the Candida parapsilosis species complex.</title>
        <authorList>
            <person name="Mixao V."/>
            <person name="Del Olmo V."/>
            <person name="Hegedusova E."/>
            <person name="Saus E."/>
            <person name="Pryszcz L."/>
            <person name="Cillingova A."/>
            <person name="Nosek J."/>
            <person name="Gabaldon T."/>
        </authorList>
    </citation>
    <scope>NUCLEOTIDE SEQUENCE</scope>
    <source>
        <strain evidence="6">CBS 10844</strain>
    </source>
</reference>
<organism evidence="6 7">
    <name type="scientific">Candida oxycetoniae</name>
    <dbReference type="NCBI Taxonomy" id="497107"/>
    <lineage>
        <taxon>Eukaryota</taxon>
        <taxon>Fungi</taxon>
        <taxon>Dikarya</taxon>
        <taxon>Ascomycota</taxon>
        <taxon>Saccharomycotina</taxon>
        <taxon>Pichiomycetes</taxon>
        <taxon>Debaryomycetaceae</taxon>
        <taxon>Candida/Lodderomyces clade</taxon>
        <taxon>Candida</taxon>
    </lineage>
</organism>
<dbReference type="RefSeq" id="XP_049179125.1">
    <property type="nucleotide sequence ID" value="XM_049325170.1"/>
</dbReference>
<dbReference type="InterPro" id="IPR036291">
    <property type="entry name" value="NAD(P)-bd_dom_sf"/>
</dbReference>
<dbReference type="PANTHER" id="PTHR42901">
    <property type="entry name" value="ALCOHOL DEHYDROGENASE"/>
    <property type="match status" value="1"/>
</dbReference>
<dbReference type="PRINTS" id="PR00081">
    <property type="entry name" value="GDHRDH"/>
</dbReference>
<dbReference type="InterPro" id="IPR020904">
    <property type="entry name" value="Sc_DH/Rdtase_CS"/>
</dbReference>
<evidence type="ECO:0000256" key="2">
    <source>
        <dbReference type="ARBA" id="ARBA00022857"/>
    </source>
</evidence>
<evidence type="ECO:0008006" key="8">
    <source>
        <dbReference type="Google" id="ProtNLM"/>
    </source>
</evidence>
<accession>A0AAI9SUP6</accession>
<dbReference type="Pfam" id="PF00106">
    <property type="entry name" value="adh_short"/>
    <property type="match status" value="1"/>
</dbReference>
<feature type="coiled-coil region" evidence="5">
    <location>
        <begin position="42"/>
        <end position="69"/>
    </location>
</feature>
<comment type="caution">
    <text evidence="6">The sequence shown here is derived from an EMBL/GenBank/DDBJ whole genome shotgun (WGS) entry which is preliminary data.</text>
</comment>
<keyword evidence="7" id="KW-1185">Reference proteome</keyword>
<evidence type="ECO:0000256" key="1">
    <source>
        <dbReference type="ARBA" id="ARBA00006484"/>
    </source>
</evidence>
<dbReference type="Proteomes" id="UP001202479">
    <property type="component" value="Unassembled WGS sequence"/>
</dbReference>
<keyword evidence="2" id="KW-0521">NADP</keyword>
<dbReference type="PROSITE" id="PS00061">
    <property type="entry name" value="ADH_SHORT"/>
    <property type="match status" value="1"/>
</dbReference>
<gene>
    <name evidence="6" type="ORF">KGF56_003799</name>
</gene>
<evidence type="ECO:0000256" key="4">
    <source>
        <dbReference type="RuleBase" id="RU000363"/>
    </source>
</evidence>
<dbReference type="PANTHER" id="PTHR42901:SF1">
    <property type="entry name" value="ALCOHOL DEHYDROGENASE"/>
    <property type="match status" value="1"/>
</dbReference>
<dbReference type="PRINTS" id="PR00080">
    <property type="entry name" value="SDRFAMILY"/>
</dbReference>
<protein>
    <recommendedName>
        <fullName evidence="8">NAD(P)-binding protein</fullName>
    </recommendedName>
</protein>
<dbReference type="Gene3D" id="3.40.50.720">
    <property type="entry name" value="NAD(P)-binding Rossmann-like Domain"/>
    <property type="match status" value="1"/>
</dbReference>
<dbReference type="EMBL" id="JAHUZD010000127">
    <property type="protein sequence ID" value="KAI3403378.1"/>
    <property type="molecule type" value="Genomic_DNA"/>
</dbReference>
<evidence type="ECO:0000256" key="3">
    <source>
        <dbReference type="ARBA" id="ARBA00023002"/>
    </source>
</evidence>
<dbReference type="FunFam" id="3.40.50.720:FF:000047">
    <property type="entry name" value="NADP-dependent L-serine/L-allo-threonine dehydrogenase"/>
    <property type="match status" value="1"/>
</dbReference>
<name>A0AAI9SUP6_9ASCO</name>
<dbReference type="SUPFAM" id="SSF51735">
    <property type="entry name" value="NAD(P)-binding Rossmann-fold domains"/>
    <property type="match status" value="1"/>
</dbReference>
<comment type="similarity">
    <text evidence="1 4">Belongs to the short-chain dehydrogenases/reductases (SDR) family.</text>
</comment>
<dbReference type="AlphaFoldDB" id="A0AAI9SUP6"/>
<dbReference type="GO" id="GO:0016616">
    <property type="term" value="F:oxidoreductase activity, acting on the CH-OH group of donors, NAD or NADP as acceptor"/>
    <property type="evidence" value="ECO:0007669"/>
    <property type="project" value="UniProtKB-ARBA"/>
</dbReference>